<organism evidence="1 2">
    <name type="scientific">Nitrospirillum amazonense</name>
    <dbReference type="NCBI Taxonomy" id="28077"/>
    <lineage>
        <taxon>Bacteria</taxon>
        <taxon>Pseudomonadati</taxon>
        <taxon>Pseudomonadota</taxon>
        <taxon>Alphaproteobacteria</taxon>
        <taxon>Rhodospirillales</taxon>
        <taxon>Azospirillaceae</taxon>
        <taxon>Nitrospirillum</taxon>
    </lineage>
</organism>
<comment type="caution">
    <text evidence="1">The sequence shown here is derived from an EMBL/GenBank/DDBJ whole genome shotgun (WGS) entry which is preliminary data.</text>
</comment>
<dbReference type="EMBL" id="VITO01000018">
    <property type="protein sequence ID" value="TWB21606.1"/>
    <property type="molecule type" value="Genomic_DNA"/>
</dbReference>
<evidence type="ECO:0000313" key="2">
    <source>
        <dbReference type="Proteomes" id="UP000316545"/>
    </source>
</evidence>
<dbReference type="RefSeq" id="WP_145619370.1">
    <property type="nucleotide sequence ID" value="NZ_JAYNFR010000051.1"/>
</dbReference>
<protein>
    <submittedName>
        <fullName evidence="1">Uncharacterized protein DUF2285</fullName>
    </submittedName>
</protein>
<sequence length="238" mass="27667">MIDRTFLIRLPDLAEELPQHFFRTVPWPDWREAGDYQAIEEHFAAAVARREAFERNWDQYGGMPERLRHILGYDRQESETKARITHDPAYDYHAAWEFLRRNQGYQRDWAIWSRARERAQGNEAAGRHRLDAEDAIRERYGIDTDFDKPADPFTGGMPKFMKIAQVPTRKFRRSVQNYTSYLRVLDGLAAGARRSEIAAVVFPGEGGKKRLERAVAVSQALVGGGYREIATRHRDWLS</sequence>
<gene>
    <name evidence="1" type="ORF">FBZ88_118124</name>
</gene>
<accession>A0A560FJ35</accession>
<name>A0A560FJ35_9PROT</name>
<reference evidence="1 2" key="1">
    <citation type="submission" date="2019-06" db="EMBL/GenBank/DDBJ databases">
        <title>Genomic Encyclopedia of Type Strains, Phase IV (KMG-V): Genome sequencing to study the core and pangenomes of soil and plant-associated prokaryotes.</title>
        <authorList>
            <person name="Whitman W."/>
        </authorList>
    </citation>
    <scope>NUCLEOTIDE SEQUENCE [LARGE SCALE GENOMIC DNA]</scope>
    <source>
        <strain evidence="1 2">BR 11865</strain>
    </source>
</reference>
<keyword evidence="2" id="KW-1185">Reference proteome</keyword>
<dbReference type="AlphaFoldDB" id="A0A560FJ35"/>
<dbReference type="Proteomes" id="UP000316545">
    <property type="component" value="Unassembled WGS sequence"/>
</dbReference>
<proteinExistence type="predicted"/>
<evidence type="ECO:0000313" key="1">
    <source>
        <dbReference type="EMBL" id="TWB21606.1"/>
    </source>
</evidence>